<evidence type="ECO:0000256" key="4">
    <source>
        <dbReference type="ARBA" id="ARBA00023136"/>
    </source>
</evidence>
<feature type="transmembrane region" description="Helical" evidence="6">
    <location>
        <begin position="284"/>
        <end position="309"/>
    </location>
</feature>
<evidence type="ECO:0000313" key="7">
    <source>
        <dbReference type="EMBL" id="SGZ39391.1"/>
    </source>
</evidence>
<dbReference type="GO" id="GO:0022857">
    <property type="term" value="F:transmembrane transporter activity"/>
    <property type="evidence" value="ECO:0007669"/>
    <property type="project" value="InterPro"/>
</dbReference>
<accession>A0A1L0CX47</accession>
<feature type="compositionally biased region" description="Polar residues" evidence="5">
    <location>
        <begin position="68"/>
        <end position="78"/>
    </location>
</feature>
<evidence type="ECO:0000256" key="5">
    <source>
        <dbReference type="SAM" id="MobiDB-lite"/>
    </source>
</evidence>
<dbReference type="PANTHER" id="PTHR23507:SF1">
    <property type="entry name" value="FI18259P1-RELATED"/>
    <property type="match status" value="1"/>
</dbReference>
<feature type="transmembrane region" description="Helical" evidence="6">
    <location>
        <begin position="525"/>
        <end position="549"/>
    </location>
</feature>
<organism evidence="7 8">
    <name type="scientific">Hanseniaspora guilliermondii</name>
    <dbReference type="NCBI Taxonomy" id="56406"/>
    <lineage>
        <taxon>Eukaryota</taxon>
        <taxon>Fungi</taxon>
        <taxon>Dikarya</taxon>
        <taxon>Ascomycota</taxon>
        <taxon>Saccharomycotina</taxon>
        <taxon>Saccharomycetes</taxon>
        <taxon>Saccharomycodales</taxon>
        <taxon>Saccharomycodaceae</taxon>
        <taxon>Hanseniaspora</taxon>
    </lineage>
</organism>
<keyword evidence="2 6" id="KW-0812">Transmembrane</keyword>
<evidence type="ECO:0008006" key="9">
    <source>
        <dbReference type="Google" id="ProtNLM"/>
    </source>
</evidence>
<feature type="transmembrane region" description="Helical" evidence="6">
    <location>
        <begin position="593"/>
        <end position="615"/>
    </location>
</feature>
<feature type="transmembrane region" description="Helical" evidence="6">
    <location>
        <begin position="245"/>
        <end position="272"/>
    </location>
</feature>
<evidence type="ECO:0000256" key="3">
    <source>
        <dbReference type="ARBA" id="ARBA00022989"/>
    </source>
</evidence>
<proteinExistence type="predicted"/>
<feature type="compositionally biased region" description="Polar residues" evidence="5">
    <location>
        <begin position="23"/>
        <end position="33"/>
    </location>
</feature>
<feature type="transmembrane region" description="Helical" evidence="6">
    <location>
        <begin position="189"/>
        <end position="206"/>
    </location>
</feature>
<feature type="transmembrane region" description="Helical" evidence="6">
    <location>
        <begin position="218"/>
        <end position="239"/>
    </location>
</feature>
<feature type="transmembrane region" description="Helical" evidence="6">
    <location>
        <begin position="459"/>
        <end position="482"/>
    </location>
</feature>
<gene>
    <name evidence="7" type="ORF">HGUI_01591</name>
</gene>
<feature type="transmembrane region" description="Helical" evidence="6">
    <location>
        <begin position="422"/>
        <end position="447"/>
    </location>
</feature>
<evidence type="ECO:0000256" key="2">
    <source>
        <dbReference type="ARBA" id="ARBA00022692"/>
    </source>
</evidence>
<dbReference type="InterPro" id="IPR011701">
    <property type="entry name" value="MFS"/>
</dbReference>
<dbReference type="Proteomes" id="UP000183365">
    <property type="component" value="Unassembled WGS sequence"/>
</dbReference>
<dbReference type="InterPro" id="IPR036259">
    <property type="entry name" value="MFS_trans_sf"/>
</dbReference>
<feature type="compositionally biased region" description="Polar residues" evidence="5">
    <location>
        <begin position="1"/>
        <end position="10"/>
    </location>
</feature>
<dbReference type="PANTHER" id="PTHR23507">
    <property type="entry name" value="ZGC:174356"/>
    <property type="match status" value="1"/>
</dbReference>
<feature type="compositionally biased region" description="Basic residues" evidence="5">
    <location>
        <begin position="58"/>
        <end position="67"/>
    </location>
</feature>
<feature type="region of interest" description="Disordered" evidence="5">
    <location>
        <begin position="1"/>
        <end position="34"/>
    </location>
</feature>
<dbReference type="Pfam" id="PF07690">
    <property type="entry name" value="MFS_1"/>
    <property type="match status" value="1"/>
</dbReference>
<protein>
    <recommendedName>
        <fullName evidence="9">Major facilitator superfamily (MFS) profile domain-containing protein</fullName>
    </recommendedName>
</protein>
<evidence type="ECO:0000313" key="8">
    <source>
        <dbReference type="Proteomes" id="UP000183365"/>
    </source>
</evidence>
<keyword evidence="8" id="KW-1185">Reference proteome</keyword>
<sequence length="656" mass="74378">MTDNNSSVDESSIDARSMERTNSETVRIMNNESPEYVLEHSYEEFKKVGEKIKENYSSKHKAKKHQVKSTSNVSNENDPLIQYQGTALDSESDEENNIVQAADDLEDEITDDVSDIWYQQTMDKFKSKPWYLRPTVFTLLLVLVLRVMCITLLMTPTVGLLSAKLCNEFQLKYNTTCDMKKVQIEQSNITSIVSLLVSIIGISLSGKYGELSDRLGRLFVLKLVGVIGVVHTTLMLIAFHPRTPFNRYLVIFAMSSDITGGILTLISVGNSYISDIIPSSEGTLAGYISLLMSVIYGSIGFGPMVSSFIIKMFKNSLISPFYFTTATSIVYLLAVSLFVQESRHKDAQRYSAKVLLKNRLRRKSSLSSLDTKSQDLQQKNMTMKQRFYLWFHMTIIEAVEPIGKLWIKRTASGSLVPRINTILLIIIDTFFCSATSGYMPVIMLYAIKQYQWTSVELGYYVSIVGLGKSAILITMPMILTFLKRVFKFEVINNGVDKMDKTLLIVSTIFLVISTGLILFCKDYNWSLYLSGIFQALSAGISPTIQNCILKYSSKKITGQIFAAHTQLRHLTMLFLPIIFLQTYSRTFDVKPNLILSIPFVLSVLSMILLQFVKLINNPMLLRRESEVDVPKLFKKNYGSVREQRPLSQRKMSILNK</sequence>
<dbReference type="OrthoDB" id="3026777at2759"/>
<evidence type="ECO:0000256" key="1">
    <source>
        <dbReference type="ARBA" id="ARBA00004141"/>
    </source>
</evidence>
<feature type="transmembrane region" description="Helical" evidence="6">
    <location>
        <begin position="502"/>
        <end position="519"/>
    </location>
</feature>
<reference evidence="8" key="1">
    <citation type="submission" date="2016-11" db="EMBL/GenBank/DDBJ databases">
        <authorList>
            <person name="Guldener U."/>
        </authorList>
    </citation>
    <scope>NUCLEOTIDE SEQUENCE [LARGE SCALE GENOMIC DNA]</scope>
</reference>
<feature type="transmembrane region" description="Helical" evidence="6">
    <location>
        <begin position="321"/>
        <end position="339"/>
    </location>
</feature>
<feature type="transmembrane region" description="Helical" evidence="6">
    <location>
        <begin position="130"/>
        <end position="154"/>
    </location>
</feature>
<keyword evidence="3 6" id="KW-1133">Transmembrane helix</keyword>
<feature type="region of interest" description="Disordered" evidence="5">
    <location>
        <begin position="56"/>
        <end position="78"/>
    </location>
</feature>
<dbReference type="GO" id="GO:0016020">
    <property type="term" value="C:membrane"/>
    <property type="evidence" value="ECO:0007669"/>
    <property type="project" value="UniProtKB-SubCell"/>
</dbReference>
<comment type="subcellular location">
    <subcellularLocation>
        <location evidence="1">Membrane</location>
        <topology evidence="1">Multi-pass membrane protein</topology>
    </subcellularLocation>
</comment>
<dbReference type="Gene3D" id="1.20.1250.20">
    <property type="entry name" value="MFS general substrate transporter like domains"/>
    <property type="match status" value="1"/>
</dbReference>
<dbReference type="VEuPathDB" id="FungiDB:HGUI_01591"/>
<evidence type="ECO:0000256" key="6">
    <source>
        <dbReference type="SAM" id="Phobius"/>
    </source>
</evidence>
<dbReference type="EMBL" id="FQNF01000022">
    <property type="protein sequence ID" value="SGZ39391.1"/>
    <property type="molecule type" value="Genomic_DNA"/>
</dbReference>
<name>A0A1L0CX47_9ASCO</name>
<keyword evidence="4 6" id="KW-0472">Membrane</keyword>
<dbReference type="AlphaFoldDB" id="A0A1L0CX47"/>
<dbReference type="SUPFAM" id="SSF103473">
    <property type="entry name" value="MFS general substrate transporter"/>
    <property type="match status" value="1"/>
</dbReference>